<keyword evidence="5" id="KW-1185">Reference proteome</keyword>
<comment type="caution">
    <text evidence="4">The sequence shown here is derived from an EMBL/GenBank/DDBJ whole genome shotgun (WGS) entry which is preliminary data.</text>
</comment>
<dbReference type="Proteomes" id="UP000265520">
    <property type="component" value="Unassembled WGS sequence"/>
</dbReference>
<name>A0A392RJ70_9FABA</name>
<feature type="compositionally biased region" description="Low complexity" evidence="2">
    <location>
        <begin position="18"/>
        <end position="31"/>
    </location>
</feature>
<organism evidence="4 5">
    <name type="scientific">Trifolium medium</name>
    <dbReference type="NCBI Taxonomy" id="97028"/>
    <lineage>
        <taxon>Eukaryota</taxon>
        <taxon>Viridiplantae</taxon>
        <taxon>Streptophyta</taxon>
        <taxon>Embryophyta</taxon>
        <taxon>Tracheophyta</taxon>
        <taxon>Spermatophyta</taxon>
        <taxon>Magnoliopsida</taxon>
        <taxon>eudicotyledons</taxon>
        <taxon>Gunneridae</taxon>
        <taxon>Pentapetalae</taxon>
        <taxon>rosids</taxon>
        <taxon>fabids</taxon>
        <taxon>Fabales</taxon>
        <taxon>Fabaceae</taxon>
        <taxon>Papilionoideae</taxon>
        <taxon>50 kb inversion clade</taxon>
        <taxon>NPAAA clade</taxon>
        <taxon>Hologalegina</taxon>
        <taxon>IRL clade</taxon>
        <taxon>Trifolieae</taxon>
        <taxon>Trifolium</taxon>
    </lineage>
</organism>
<evidence type="ECO:0000256" key="2">
    <source>
        <dbReference type="SAM" id="MobiDB-lite"/>
    </source>
</evidence>
<dbReference type="EMBL" id="LXQA010235958">
    <property type="protein sequence ID" value="MCI36643.1"/>
    <property type="molecule type" value="Genomic_DNA"/>
</dbReference>
<feature type="region of interest" description="Disordered" evidence="2">
    <location>
        <begin position="1"/>
        <end position="66"/>
    </location>
</feature>
<evidence type="ECO:0000313" key="4">
    <source>
        <dbReference type="EMBL" id="MCI36643.1"/>
    </source>
</evidence>
<evidence type="ECO:0000256" key="1">
    <source>
        <dbReference type="ARBA" id="ARBA00010820"/>
    </source>
</evidence>
<dbReference type="InterPro" id="IPR053932">
    <property type="entry name" value="GeBP-like_DBD"/>
</dbReference>
<feature type="non-terminal residue" evidence="4">
    <location>
        <position position="1"/>
    </location>
</feature>
<evidence type="ECO:0000259" key="3">
    <source>
        <dbReference type="Pfam" id="PF04504"/>
    </source>
</evidence>
<feature type="domain" description="Glabrous enhancer-binding protein-like DBD" evidence="3">
    <location>
        <begin position="68"/>
        <end position="109"/>
    </location>
</feature>
<comment type="similarity">
    <text evidence="1">Belongs to the GeBP family.</text>
</comment>
<dbReference type="AlphaFoldDB" id="A0A392RJ70"/>
<dbReference type="Pfam" id="PF04504">
    <property type="entry name" value="GeBP-like_DBD"/>
    <property type="match status" value="1"/>
</dbReference>
<sequence>PPSNTKLKPLASKPIKAQPQVQSSAQAQTTPKSGKKRVADDINANGNTIKRSKGKETVSAAAGGSGGRIFSEEDELAILRGVADFLSKTGKDPLKNIAAFHGFVKKSLGAT</sequence>
<feature type="non-terminal residue" evidence="4">
    <location>
        <position position="111"/>
    </location>
</feature>
<reference evidence="4 5" key="1">
    <citation type="journal article" date="2018" name="Front. Plant Sci.">
        <title>Red Clover (Trifolium pratense) and Zigzag Clover (T. medium) - A Picture of Genomic Similarities and Differences.</title>
        <authorList>
            <person name="Dluhosova J."/>
            <person name="Istvanek J."/>
            <person name="Nedelnik J."/>
            <person name="Repkova J."/>
        </authorList>
    </citation>
    <scope>NUCLEOTIDE SEQUENCE [LARGE SCALE GENOMIC DNA]</scope>
    <source>
        <strain evidence="5">cv. 10/8</strain>
        <tissue evidence="4">Leaf</tissue>
    </source>
</reference>
<protein>
    <submittedName>
        <fullName evidence="4">Mediator-associated protein 1-like</fullName>
    </submittedName>
</protein>
<evidence type="ECO:0000313" key="5">
    <source>
        <dbReference type="Proteomes" id="UP000265520"/>
    </source>
</evidence>
<accession>A0A392RJ70</accession>
<proteinExistence type="inferred from homology"/>